<feature type="region of interest" description="Disordered" evidence="1">
    <location>
        <begin position="1"/>
        <end position="43"/>
    </location>
</feature>
<dbReference type="EMBL" id="MDET01000005">
    <property type="protein sequence ID" value="OQM76708.1"/>
    <property type="molecule type" value="Genomic_DNA"/>
</dbReference>
<accession>A0A1V8RU87</accession>
<feature type="domain" description="T6SS Transcription factor RovC-like DNA binding" evidence="2">
    <location>
        <begin position="71"/>
        <end position="174"/>
    </location>
</feature>
<gene>
    <name evidence="3" type="ORF">BFN67_12400</name>
</gene>
<organism evidence="3 4">
    <name type="scientific">Manganibacter manganicus</name>
    <dbReference type="NCBI Taxonomy" id="1873176"/>
    <lineage>
        <taxon>Bacteria</taxon>
        <taxon>Pseudomonadati</taxon>
        <taxon>Pseudomonadota</taxon>
        <taxon>Alphaproteobacteria</taxon>
        <taxon>Hyphomicrobiales</taxon>
        <taxon>Phyllobacteriaceae</taxon>
        <taxon>Manganibacter</taxon>
    </lineage>
</organism>
<dbReference type="STRING" id="1873176.BFN67_12400"/>
<evidence type="ECO:0000259" key="2">
    <source>
        <dbReference type="Pfam" id="PF10074"/>
    </source>
</evidence>
<comment type="caution">
    <text evidence="3">The sequence shown here is derived from an EMBL/GenBank/DDBJ whole genome shotgun (WGS) entry which is preliminary data.</text>
</comment>
<reference evidence="3 4" key="1">
    <citation type="journal article" date="2016" name="Int. J. Syst. Evol. Microbiol.">
        <title>Pseudaminobacter manganicus sp. nov., isolated from sludge of a manganese mine.</title>
        <authorList>
            <person name="Li J."/>
            <person name="Huang J."/>
            <person name="Liao S."/>
            <person name="Wang G."/>
        </authorList>
    </citation>
    <scope>NUCLEOTIDE SEQUENCE [LARGE SCALE GENOMIC DNA]</scope>
    <source>
        <strain evidence="3 4">JH-7</strain>
    </source>
</reference>
<dbReference type="AlphaFoldDB" id="A0A1V8RU87"/>
<sequence>MPEEDTSVIVLDEVPPPLATGTGMPRGADNGRSGPDGEDDNGNRLLSLANGERLQLTSLVAGLDVSGSVALIPLAPEGFDRLDAVYRLLASLHGRAIPPDRRLTRQQRRRHRTMLQAFDGRRSGATLLEIARTLFRLGTMGRDEWQVSSHRYAVMSLLRDANALVAGGYRGLLRHHRRRP</sequence>
<dbReference type="InterPro" id="IPR018754">
    <property type="entry name" value="RovC-like_DNA-bd"/>
</dbReference>
<evidence type="ECO:0000313" key="4">
    <source>
        <dbReference type="Proteomes" id="UP000191905"/>
    </source>
</evidence>
<evidence type="ECO:0000313" key="3">
    <source>
        <dbReference type="EMBL" id="OQM76708.1"/>
    </source>
</evidence>
<evidence type="ECO:0000256" key="1">
    <source>
        <dbReference type="SAM" id="MobiDB-lite"/>
    </source>
</evidence>
<keyword evidence="4" id="KW-1185">Reference proteome</keyword>
<dbReference type="Proteomes" id="UP000191905">
    <property type="component" value="Unassembled WGS sequence"/>
</dbReference>
<protein>
    <recommendedName>
        <fullName evidence="2">T6SS Transcription factor RovC-like DNA binding domain-containing protein</fullName>
    </recommendedName>
</protein>
<dbReference type="Pfam" id="PF10074">
    <property type="entry name" value="RovC_DNA-bd"/>
    <property type="match status" value="1"/>
</dbReference>
<name>A0A1V8RU87_9HYPH</name>
<proteinExistence type="predicted"/>